<feature type="signal peptide" evidence="1">
    <location>
        <begin position="1"/>
        <end position="21"/>
    </location>
</feature>
<comment type="caution">
    <text evidence="2">The sequence shown here is derived from an EMBL/GenBank/DDBJ whole genome shotgun (WGS) entry which is preliminary data.</text>
</comment>
<name>C5T9B3_ACIDE</name>
<dbReference type="AlphaFoldDB" id="C5T9B3"/>
<dbReference type="EMBL" id="ACQT01000184">
    <property type="protein sequence ID" value="EER58926.1"/>
    <property type="molecule type" value="Genomic_DNA"/>
</dbReference>
<accession>C5T9B3</accession>
<organism evidence="2 3">
    <name type="scientific">Acidovorax delafieldii 2AN</name>
    <dbReference type="NCBI Taxonomy" id="573060"/>
    <lineage>
        <taxon>Bacteria</taxon>
        <taxon>Pseudomonadati</taxon>
        <taxon>Pseudomonadota</taxon>
        <taxon>Betaproteobacteria</taxon>
        <taxon>Burkholderiales</taxon>
        <taxon>Comamonadaceae</taxon>
        <taxon>Acidovorax</taxon>
    </lineage>
</organism>
<evidence type="ECO:0000256" key="1">
    <source>
        <dbReference type="SAM" id="SignalP"/>
    </source>
</evidence>
<reference evidence="2 3" key="1">
    <citation type="submission" date="2009-05" db="EMBL/GenBank/DDBJ databases">
        <title>The draft genome of Acidovorax delafieldii 2AN.</title>
        <authorList>
            <consortium name="US DOE Joint Genome Institute (JGI-PGF)"/>
            <person name="Lucas S."/>
            <person name="Copeland A."/>
            <person name="Lapidus A."/>
            <person name="Glavina del Rio T."/>
            <person name="Tice H."/>
            <person name="Bruce D."/>
            <person name="Goodwin L."/>
            <person name="Pitluck S."/>
            <person name="Larimer F."/>
            <person name="Land M.L."/>
            <person name="Hauser L."/>
            <person name="Shelobolina E.S."/>
            <person name="Picardal F."/>
            <person name="Roden E."/>
            <person name="Emerson D."/>
        </authorList>
    </citation>
    <scope>NUCLEOTIDE SEQUENCE [LARGE SCALE GENOMIC DNA]</scope>
    <source>
        <strain evidence="2 3">2AN</strain>
    </source>
</reference>
<protein>
    <submittedName>
        <fullName evidence="2">Uncharacterized protein</fullName>
    </submittedName>
</protein>
<dbReference type="Proteomes" id="UP000003856">
    <property type="component" value="Unassembled WGS sequence"/>
</dbReference>
<feature type="chain" id="PRO_5002955663" evidence="1">
    <location>
        <begin position="22"/>
        <end position="53"/>
    </location>
</feature>
<keyword evidence="1" id="KW-0732">Signal</keyword>
<evidence type="ECO:0000313" key="2">
    <source>
        <dbReference type="EMBL" id="EER58926.1"/>
    </source>
</evidence>
<keyword evidence="3" id="KW-1185">Reference proteome</keyword>
<dbReference type="PATRIC" id="fig|573060.9.peg.1500"/>
<proteinExistence type="predicted"/>
<gene>
    <name evidence="2" type="ORF">AcdelDRAFT_3493</name>
</gene>
<evidence type="ECO:0000313" key="3">
    <source>
        <dbReference type="Proteomes" id="UP000003856"/>
    </source>
</evidence>
<sequence>MTLLRTALLSAGLAVAGYASAVWLTHDFQVWTDEGARRLDVALQPLAVPPVVV</sequence>
<feature type="non-terminal residue" evidence="2">
    <location>
        <position position="53"/>
    </location>
</feature>